<dbReference type="InterPro" id="IPR050597">
    <property type="entry name" value="Cytochrome_c_Oxidase_Subunit"/>
</dbReference>
<sequence>MKTANRHRVFNSVYLVIFVAGIGFFALSFYLLGILPGQELQKEIDARVPADMADYTAQEERGRTVYGREGCGYCHTQQVRFVAEDVARWGAPTQAWETRFDYPQLWGTRRIGPDLARESGVRSNDWQLTHLFNPRFVVGDSVMPGYPWLFDGDAAKPTADAVSLVAYLQALGRPRIVSGYHDETAPASSPMAAGHADSMDTSTLAARRQAISAQARLDAAVPQFSLPDNPEDYSVALAAGKTAFEQNCTACHGVTGAGDGPGAASLLPRPADLRAASFTSGRIADALWNGRYGSSMPAWRDLDNSTLAALTVYVQSLHTSQALPETAIGESAVQTATLFEKNCSSCHGATGQGDGPAARSLAPRPANFQLKQGNPDYLEMVLRNGIPGTAMPPWEEVLTDQQRHSLVRYLRSLYQPSAQE</sequence>
<keyword evidence="5" id="KW-0472">Membrane</keyword>
<dbReference type="Pfam" id="PF13442">
    <property type="entry name" value="Cytochrome_CBB3"/>
    <property type="match status" value="2"/>
</dbReference>
<proteinExistence type="predicted"/>
<reference evidence="7 8" key="1">
    <citation type="submission" date="2016-10" db="EMBL/GenBank/DDBJ databases">
        <authorList>
            <person name="de Groot N.N."/>
        </authorList>
    </citation>
    <scope>NUCLEOTIDE SEQUENCE [LARGE SCALE GENOMIC DNA]</scope>
    <source>
        <strain evidence="7 8">BS3655</strain>
    </source>
</reference>
<evidence type="ECO:0000259" key="6">
    <source>
        <dbReference type="PROSITE" id="PS51007"/>
    </source>
</evidence>
<dbReference type="InterPro" id="IPR003468">
    <property type="entry name" value="Cyt_c_oxidase_monohaem-su/FixO"/>
</dbReference>
<keyword evidence="5" id="KW-1133">Transmembrane helix</keyword>
<dbReference type="InterPro" id="IPR036909">
    <property type="entry name" value="Cyt_c-like_dom_sf"/>
</dbReference>
<feature type="domain" description="Cytochrome c" evidence="6">
    <location>
        <begin position="324"/>
        <end position="414"/>
    </location>
</feature>
<dbReference type="PANTHER" id="PTHR33751:SF1">
    <property type="entry name" value="CBB3-TYPE CYTOCHROME C OXIDASE SUBUNIT FIXP"/>
    <property type="match status" value="1"/>
</dbReference>
<dbReference type="SUPFAM" id="SSF46626">
    <property type="entry name" value="Cytochrome c"/>
    <property type="match status" value="3"/>
</dbReference>
<dbReference type="PANTHER" id="PTHR33751">
    <property type="entry name" value="CBB3-TYPE CYTOCHROME C OXIDASE SUBUNIT FIXP"/>
    <property type="match status" value="1"/>
</dbReference>
<feature type="domain" description="Cytochrome c" evidence="6">
    <location>
        <begin position="235"/>
        <end position="318"/>
    </location>
</feature>
<dbReference type="EMBL" id="FNTF01000002">
    <property type="protein sequence ID" value="SED87255.1"/>
    <property type="molecule type" value="Genomic_DNA"/>
</dbReference>
<name>A0A1H5E856_9PSED</name>
<feature type="domain" description="Cytochrome c" evidence="6">
    <location>
        <begin position="57"/>
        <end position="212"/>
    </location>
</feature>
<keyword evidence="1 4" id="KW-0349">Heme</keyword>
<dbReference type="GO" id="GO:0046872">
    <property type="term" value="F:metal ion binding"/>
    <property type="evidence" value="ECO:0007669"/>
    <property type="project" value="UniProtKB-KW"/>
</dbReference>
<protein>
    <submittedName>
        <fullName evidence="7">Cytochrome c oxidase cbb3-type subunit 2</fullName>
    </submittedName>
</protein>
<dbReference type="Proteomes" id="UP000183114">
    <property type="component" value="Unassembled WGS sequence"/>
</dbReference>
<keyword evidence="3 4" id="KW-0408">Iron</keyword>
<dbReference type="PROSITE" id="PS51007">
    <property type="entry name" value="CYTC"/>
    <property type="match status" value="3"/>
</dbReference>
<dbReference type="Gene3D" id="1.10.760.10">
    <property type="entry name" value="Cytochrome c-like domain"/>
    <property type="match status" value="3"/>
</dbReference>
<keyword evidence="5" id="KW-0812">Transmembrane</keyword>
<dbReference type="GO" id="GO:0020037">
    <property type="term" value="F:heme binding"/>
    <property type="evidence" value="ECO:0007669"/>
    <property type="project" value="InterPro"/>
</dbReference>
<evidence type="ECO:0000256" key="5">
    <source>
        <dbReference type="SAM" id="Phobius"/>
    </source>
</evidence>
<dbReference type="RefSeq" id="WP_074877421.1">
    <property type="nucleotide sequence ID" value="NZ_FNTF01000002.1"/>
</dbReference>
<organism evidence="7 8">
    <name type="scientific">Pseudomonas frederiksbergensis</name>
    <dbReference type="NCBI Taxonomy" id="104087"/>
    <lineage>
        <taxon>Bacteria</taxon>
        <taxon>Pseudomonadati</taxon>
        <taxon>Pseudomonadota</taxon>
        <taxon>Gammaproteobacteria</taxon>
        <taxon>Pseudomonadales</taxon>
        <taxon>Pseudomonadaceae</taxon>
        <taxon>Pseudomonas</taxon>
    </lineage>
</organism>
<dbReference type="AlphaFoldDB" id="A0A1H5E856"/>
<accession>A0A1H5E856</accession>
<dbReference type="GO" id="GO:0009055">
    <property type="term" value="F:electron transfer activity"/>
    <property type="evidence" value="ECO:0007669"/>
    <property type="project" value="InterPro"/>
</dbReference>
<keyword evidence="2 4" id="KW-0479">Metal-binding</keyword>
<dbReference type="Pfam" id="PF02433">
    <property type="entry name" value="FixO"/>
    <property type="match status" value="1"/>
</dbReference>
<evidence type="ECO:0000256" key="2">
    <source>
        <dbReference type="ARBA" id="ARBA00022723"/>
    </source>
</evidence>
<evidence type="ECO:0000256" key="1">
    <source>
        <dbReference type="ARBA" id="ARBA00022617"/>
    </source>
</evidence>
<evidence type="ECO:0000256" key="3">
    <source>
        <dbReference type="ARBA" id="ARBA00023004"/>
    </source>
</evidence>
<evidence type="ECO:0000313" key="7">
    <source>
        <dbReference type="EMBL" id="SED87255.1"/>
    </source>
</evidence>
<gene>
    <name evidence="7" type="ORF">SAMN04490185_4397</name>
</gene>
<evidence type="ECO:0000313" key="8">
    <source>
        <dbReference type="Proteomes" id="UP000183114"/>
    </source>
</evidence>
<dbReference type="InterPro" id="IPR009056">
    <property type="entry name" value="Cyt_c-like_dom"/>
</dbReference>
<evidence type="ECO:0000256" key="4">
    <source>
        <dbReference type="PROSITE-ProRule" id="PRU00433"/>
    </source>
</evidence>
<feature type="transmembrane region" description="Helical" evidence="5">
    <location>
        <begin position="12"/>
        <end position="32"/>
    </location>
</feature>